<protein>
    <submittedName>
        <fullName evidence="2">Uncharacterized protein</fullName>
    </submittedName>
</protein>
<dbReference type="STRING" id="767769.A0A1L9U276"/>
<feature type="region of interest" description="Disordered" evidence="1">
    <location>
        <begin position="28"/>
        <end position="51"/>
    </location>
</feature>
<dbReference type="GeneID" id="93581548"/>
<evidence type="ECO:0000313" key="2">
    <source>
        <dbReference type="EMBL" id="OJJ65752.1"/>
    </source>
</evidence>
<proteinExistence type="predicted"/>
<dbReference type="PANTHER" id="PTHR37535:SF2">
    <property type="entry name" value="FINGER DOMAIN PROTEIN, PUTATIVE (AFU_ORTHOLOGUE AFUA_6G09300)-RELATED"/>
    <property type="match status" value="1"/>
</dbReference>
<dbReference type="PANTHER" id="PTHR37535">
    <property type="entry name" value="FLUG DOMAIN PROTEIN"/>
    <property type="match status" value="1"/>
</dbReference>
<dbReference type="AlphaFoldDB" id="A0A1L9U276"/>
<dbReference type="RefSeq" id="XP_067473003.1">
    <property type="nucleotide sequence ID" value="XM_067629061.1"/>
</dbReference>
<organism evidence="2 3">
    <name type="scientific">Aspergillus brasiliensis (strain CBS 101740 / IMI 381727 / IBT 21946)</name>
    <dbReference type="NCBI Taxonomy" id="767769"/>
    <lineage>
        <taxon>Eukaryota</taxon>
        <taxon>Fungi</taxon>
        <taxon>Dikarya</taxon>
        <taxon>Ascomycota</taxon>
        <taxon>Pezizomycotina</taxon>
        <taxon>Eurotiomycetes</taxon>
        <taxon>Eurotiomycetidae</taxon>
        <taxon>Eurotiales</taxon>
        <taxon>Aspergillaceae</taxon>
        <taxon>Aspergillus</taxon>
        <taxon>Aspergillus subgen. Circumdati</taxon>
    </lineage>
</organism>
<dbReference type="EMBL" id="KV878709">
    <property type="protein sequence ID" value="OJJ65752.1"/>
    <property type="molecule type" value="Genomic_DNA"/>
</dbReference>
<name>A0A1L9U276_ASPBC</name>
<dbReference type="Proteomes" id="UP000184499">
    <property type="component" value="Unassembled WGS sequence"/>
</dbReference>
<dbReference type="OMA" id="HGDVTKH"/>
<evidence type="ECO:0000313" key="3">
    <source>
        <dbReference type="Proteomes" id="UP000184499"/>
    </source>
</evidence>
<keyword evidence="3" id="KW-1185">Reference proteome</keyword>
<dbReference type="InterPro" id="IPR021842">
    <property type="entry name" value="DUF3435"/>
</dbReference>
<evidence type="ECO:0000256" key="1">
    <source>
        <dbReference type="SAM" id="MobiDB-lite"/>
    </source>
</evidence>
<reference evidence="3" key="1">
    <citation type="journal article" date="2017" name="Genome Biol.">
        <title>Comparative genomics reveals high biological diversity and specific adaptations in the industrially and medically important fungal genus Aspergillus.</title>
        <authorList>
            <person name="de Vries R.P."/>
            <person name="Riley R."/>
            <person name="Wiebenga A."/>
            <person name="Aguilar-Osorio G."/>
            <person name="Amillis S."/>
            <person name="Uchima C.A."/>
            <person name="Anderluh G."/>
            <person name="Asadollahi M."/>
            <person name="Askin M."/>
            <person name="Barry K."/>
            <person name="Battaglia E."/>
            <person name="Bayram O."/>
            <person name="Benocci T."/>
            <person name="Braus-Stromeyer S.A."/>
            <person name="Caldana C."/>
            <person name="Canovas D."/>
            <person name="Cerqueira G.C."/>
            <person name="Chen F."/>
            <person name="Chen W."/>
            <person name="Choi C."/>
            <person name="Clum A."/>
            <person name="Dos Santos R.A."/>
            <person name="Damasio A.R."/>
            <person name="Diallinas G."/>
            <person name="Emri T."/>
            <person name="Fekete E."/>
            <person name="Flipphi M."/>
            <person name="Freyberg S."/>
            <person name="Gallo A."/>
            <person name="Gournas C."/>
            <person name="Habgood R."/>
            <person name="Hainaut M."/>
            <person name="Harispe M.L."/>
            <person name="Henrissat B."/>
            <person name="Hilden K.S."/>
            <person name="Hope R."/>
            <person name="Hossain A."/>
            <person name="Karabika E."/>
            <person name="Karaffa L."/>
            <person name="Karanyi Z."/>
            <person name="Krasevec N."/>
            <person name="Kuo A."/>
            <person name="Kusch H."/>
            <person name="LaButti K."/>
            <person name="Lagendijk E.L."/>
            <person name="Lapidus A."/>
            <person name="Levasseur A."/>
            <person name="Lindquist E."/>
            <person name="Lipzen A."/>
            <person name="Logrieco A.F."/>
            <person name="MacCabe A."/>
            <person name="Maekelae M.R."/>
            <person name="Malavazi I."/>
            <person name="Melin P."/>
            <person name="Meyer V."/>
            <person name="Mielnichuk N."/>
            <person name="Miskei M."/>
            <person name="Molnar A.P."/>
            <person name="Mule G."/>
            <person name="Ngan C.Y."/>
            <person name="Orejas M."/>
            <person name="Orosz E."/>
            <person name="Ouedraogo J.P."/>
            <person name="Overkamp K.M."/>
            <person name="Park H.-S."/>
            <person name="Perrone G."/>
            <person name="Piumi F."/>
            <person name="Punt P.J."/>
            <person name="Ram A.F."/>
            <person name="Ramon A."/>
            <person name="Rauscher S."/>
            <person name="Record E."/>
            <person name="Riano-Pachon D.M."/>
            <person name="Robert V."/>
            <person name="Roehrig J."/>
            <person name="Ruller R."/>
            <person name="Salamov A."/>
            <person name="Salih N.S."/>
            <person name="Samson R.A."/>
            <person name="Sandor E."/>
            <person name="Sanguinetti M."/>
            <person name="Schuetze T."/>
            <person name="Sepcic K."/>
            <person name="Shelest E."/>
            <person name="Sherlock G."/>
            <person name="Sophianopoulou V."/>
            <person name="Squina F.M."/>
            <person name="Sun H."/>
            <person name="Susca A."/>
            <person name="Todd R.B."/>
            <person name="Tsang A."/>
            <person name="Unkles S.E."/>
            <person name="van de Wiele N."/>
            <person name="van Rossen-Uffink D."/>
            <person name="Oliveira J.V."/>
            <person name="Vesth T.C."/>
            <person name="Visser J."/>
            <person name="Yu J.-H."/>
            <person name="Zhou M."/>
            <person name="Andersen M.R."/>
            <person name="Archer D.B."/>
            <person name="Baker S.E."/>
            <person name="Benoit I."/>
            <person name="Brakhage A.A."/>
            <person name="Braus G.H."/>
            <person name="Fischer R."/>
            <person name="Frisvad J.C."/>
            <person name="Goldman G.H."/>
            <person name="Houbraken J."/>
            <person name="Oakley B."/>
            <person name="Pocsi I."/>
            <person name="Scazzocchio C."/>
            <person name="Seiboth B."/>
            <person name="vanKuyk P.A."/>
            <person name="Wortman J."/>
            <person name="Dyer P.S."/>
            <person name="Grigoriev I.V."/>
        </authorList>
    </citation>
    <scope>NUCLEOTIDE SEQUENCE [LARGE SCALE GENOMIC DNA]</scope>
    <source>
        <strain evidence="3">CBS 101740 / IMI 381727 / IBT 21946</strain>
    </source>
</reference>
<feature type="region of interest" description="Disordered" evidence="1">
    <location>
        <begin position="168"/>
        <end position="194"/>
    </location>
</feature>
<dbReference type="VEuPathDB" id="FungiDB:ASPBRDRAFT_70231"/>
<dbReference type="Pfam" id="PF11917">
    <property type="entry name" value="DUF3435"/>
    <property type="match status" value="1"/>
</dbReference>
<gene>
    <name evidence="2" type="ORF">ASPBRDRAFT_70231</name>
</gene>
<sequence length="270" mass="31085">MIQVICGLDPDVELIQAVTRQNRWQDPRRPRYLTEQQKAQVEDHPELEKTHQKLSELGAQYNKTQQPETKEGDENTRKQLLRALRHQIQENFDEKQAFLDIEAQLSSTAVKEEEDELLEDAIPRNQLHLLQCLLSYPISNSLEDKWNRRDAAADAVIQYCNILKEGPLRGRPRQETTTTASDEPIAPPQDAPQVQDSINACKVAPPTIRGKPPRATKKYLENSELPEACFQCFTNEKLPEKVHCRMFYDAGCVTRHFDAVHLKKEPLKCH</sequence>
<feature type="compositionally biased region" description="Basic and acidic residues" evidence="1">
    <location>
        <begin position="40"/>
        <end position="51"/>
    </location>
</feature>
<accession>A0A1L9U276</accession>
<dbReference type="OrthoDB" id="4485682at2759"/>